<evidence type="ECO:0000256" key="4">
    <source>
        <dbReference type="ARBA" id="ARBA00022825"/>
    </source>
</evidence>
<gene>
    <name evidence="10" type="ORF">A3C96_00060</name>
</gene>
<evidence type="ECO:0000256" key="6">
    <source>
        <dbReference type="PROSITE-ProRule" id="PRU01240"/>
    </source>
</evidence>
<comment type="similarity">
    <text evidence="1 6 7">Belongs to the peptidase S8 family.</text>
</comment>
<dbReference type="PRINTS" id="PR00723">
    <property type="entry name" value="SUBTILISIN"/>
</dbReference>
<keyword evidence="2 6" id="KW-0645">Protease</keyword>
<sequence length="679" mass="71060">MKRPGPVAVVLLALFLAWAVPAVQAAERMPNDPHFSEQWYLHKIGVSQAWVTTLGYEGIPVAVIDSGVDLDHPDLKDNIWSNRNELPGNGVDDDLNGYVDDTGGWDFVGDDNDPRPDINGEYSALGANHGTITAGIIAARGDNGQGIAGVTWQGSIMPLRVLNSQGQGDPNDVVRAVEYAVKNGARVITLGFVGPSDSQLLRIALHRAYEAGVVVVAAAGNAPDGGEAVNLDLTPLYPVCLDSGAESNFVIGVAAVDEFDKRATFSNYGAGCADLSAPGVHMISTSLFRPAIKAFRSAWSGYYNGTSVAAPLVAGTAALLLSMDPKLKPAEVLDLLASTAAPTSSDDAESLGKIGRGRVDVAAAVRKLSDRLATKAAATTAHLLPSPQGGLLAAAPGAGRPAEVRLFTPDGLFVRSFEAFPKPFQGGVSLATGHFTLEAQSAIAVAAGAGGQPQIRIFDRDTKEVGNFLAFDAAFRGGVRLAAGDLDGNGRDEIVAAAGPGGGPHVRVFTANGGRVGGGFFAFEKNFRGGVTAAVGDFGGDGRTQIAVVSGPGRVTTVRIFGLRGEARSEFRPFGDRDRRGARIEVQDINRDGQDEILVTPESGVRRQTAVFGVDGRRFGAFDAASLAADKPTFRPLGTFGAAVNDRPEVTVVSAGWQPLRFSAFERRYFGGVTVRRLD</sequence>
<keyword evidence="8" id="KW-0732">Signal</keyword>
<evidence type="ECO:0000256" key="7">
    <source>
        <dbReference type="RuleBase" id="RU003355"/>
    </source>
</evidence>
<evidence type="ECO:0000259" key="9">
    <source>
        <dbReference type="Pfam" id="PF00082"/>
    </source>
</evidence>
<evidence type="ECO:0000256" key="8">
    <source>
        <dbReference type="SAM" id="SignalP"/>
    </source>
</evidence>
<dbReference type="InterPro" id="IPR023827">
    <property type="entry name" value="Peptidase_S8_Asp-AS"/>
</dbReference>
<dbReference type="PROSITE" id="PS00138">
    <property type="entry name" value="SUBTILASE_SER"/>
    <property type="match status" value="1"/>
</dbReference>
<feature type="active site" description="Charge relay system" evidence="5 6">
    <location>
        <position position="129"/>
    </location>
</feature>
<dbReference type="AlphaFoldDB" id="A0A1F7U9Q5"/>
<feature type="active site" description="Charge relay system" evidence="5 6">
    <location>
        <position position="65"/>
    </location>
</feature>
<dbReference type="InterPro" id="IPR028994">
    <property type="entry name" value="Integrin_alpha_N"/>
</dbReference>
<dbReference type="Gene3D" id="2.130.10.130">
    <property type="entry name" value="Integrin alpha, N-terminal"/>
    <property type="match status" value="1"/>
</dbReference>
<dbReference type="SUPFAM" id="SSF52743">
    <property type="entry name" value="Subtilisin-like"/>
    <property type="match status" value="1"/>
</dbReference>
<comment type="caution">
    <text evidence="10">The sequence shown here is derived from an EMBL/GenBank/DDBJ whole genome shotgun (WGS) entry which is preliminary data.</text>
</comment>
<evidence type="ECO:0000256" key="3">
    <source>
        <dbReference type="ARBA" id="ARBA00022801"/>
    </source>
</evidence>
<dbReference type="CDD" id="cd07473">
    <property type="entry name" value="Peptidases_S8_Subtilisin_like"/>
    <property type="match status" value="1"/>
</dbReference>
<name>A0A1F7U9Q5_9BACT</name>
<evidence type="ECO:0000256" key="2">
    <source>
        <dbReference type="ARBA" id="ARBA00022670"/>
    </source>
</evidence>
<dbReference type="InterPro" id="IPR000209">
    <property type="entry name" value="Peptidase_S8/S53_dom"/>
</dbReference>
<keyword evidence="4 6" id="KW-0720">Serine protease</keyword>
<evidence type="ECO:0000313" key="11">
    <source>
        <dbReference type="Proteomes" id="UP000177088"/>
    </source>
</evidence>
<proteinExistence type="inferred from homology"/>
<feature type="active site" description="Charge relay system" evidence="5 6">
    <location>
        <position position="307"/>
    </location>
</feature>
<dbReference type="InterPro" id="IPR034204">
    <property type="entry name" value="PfSUB1-like_cat_dom"/>
</dbReference>
<dbReference type="InterPro" id="IPR015500">
    <property type="entry name" value="Peptidase_S8_subtilisin-rel"/>
</dbReference>
<dbReference type="PANTHER" id="PTHR43806">
    <property type="entry name" value="PEPTIDASE S8"/>
    <property type="match status" value="1"/>
</dbReference>
<dbReference type="InterPro" id="IPR050131">
    <property type="entry name" value="Peptidase_S8_subtilisin-like"/>
</dbReference>
<dbReference type="InterPro" id="IPR023828">
    <property type="entry name" value="Peptidase_S8_Ser-AS"/>
</dbReference>
<accession>A0A1F7U9Q5</accession>
<evidence type="ECO:0000256" key="1">
    <source>
        <dbReference type="ARBA" id="ARBA00011073"/>
    </source>
</evidence>
<reference evidence="10 11" key="1">
    <citation type="journal article" date="2016" name="Nat. Commun.">
        <title>Thousands of microbial genomes shed light on interconnected biogeochemical processes in an aquifer system.</title>
        <authorList>
            <person name="Anantharaman K."/>
            <person name="Brown C.T."/>
            <person name="Hug L.A."/>
            <person name="Sharon I."/>
            <person name="Castelle C.J."/>
            <person name="Probst A.J."/>
            <person name="Thomas B.C."/>
            <person name="Singh A."/>
            <person name="Wilkins M.J."/>
            <person name="Karaoz U."/>
            <person name="Brodie E.L."/>
            <person name="Williams K.H."/>
            <person name="Hubbard S.S."/>
            <person name="Banfield J.F."/>
        </authorList>
    </citation>
    <scope>NUCLEOTIDE SEQUENCE [LARGE SCALE GENOMIC DNA]</scope>
</reference>
<dbReference type="Gene3D" id="3.40.50.200">
    <property type="entry name" value="Peptidase S8/S53 domain"/>
    <property type="match status" value="1"/>
</dbReference>
<evidence type="ECO:0000256" key="5">
    <source>
        <dbReference type="PIRSR" id="PIRSR615500-1"/>
    </source>
</evidence>
<feature type="domain" description="Peptidase S8/S53" evidence="9">
    <location>
        <begin position="58"/>
        <end position="353"/>
    </location>
</feature>
<dbReference type="Proteomes" id="UP000177088">
    <property type="component" value="Unassembled WGS sequence"/>
</dbReference>
<dbReference type="PROSITE" id="PS00136">
    <property type="entry name" value="SUBTILASE_ASP"/>
    <property type="match status" value="1"/>
</dbReference>
<dbReference type="InterPro" id="IPR036852">
    <property type="entry name" value="Peptidase_S8/S53_dom_sf"/>
</dbReference>
<dbReference type="GO" id="GO:0006508">
    <property type="term" value="P:proteolysis"/>
    <property type="evidence" value="ECO:0007669"/>
    <property type="project" value="UniProtKB-KW"/>
</dbReference>
<feature type="signal peptide" evidence="8">
    <location>
        <begin position="1"/>
        <end position="25"/>
    </location>
</feature>
<dbReference type="Pfam" id="PF00082">
    <property type="entry name" value="Peptidase_S8"/>
    <property type="match status" value="1"/>
</dbReference>
<dbReference type="GO" id="GO:0004252">
    <property type="term" value="F:serine-type endopeptidase activity"/>
    <property type="evidence" value="ECO:0007669"/>
    <property type="project" value="UniProtKB-UniRule"/>
</dbReference>
<dbReference type="EMBL" id="MGEA01000004">
    <property type="protein sequence ID" value="OGL75001.1"/>
    <property type="molecule type" value="Genomic_DNA"/>
</dbReference>
<protein>
    <recommendedName>
        <fullName evidence="9">Peptidase S8/S53 domain-containing protein</fullName>
    </recommendedName>
</protein>
<evidence type="ECO:0000313" key="10">
    <source>
        <dbReference type="EMBL" id="OGL75001.1"/>
    </source>
</evidence>
<dbReference type="SUPFAM" id="SSF69318">
    <property type="entry name" value="Integrin alpha N-terminal domain"/>
    <property type="match status" value="1"/>
</dbReference>
<dbReference type="PROSITE" id="PS51892">
    <property type="entry name" value="SUBTILASE"/>
    <property type="match status" value="1"/>
</dbReference>
<keyword evidence="3 6" id="KW-0378">Hydrolase</keyword>
<organism evidence="10 11">
    <name type="scientific">Candidatus Uhrbacteria bacterium RIFCSPHIGHO2_02_FULL_60_10</name>
    <dbReference type="NCBI Taxonomy" id="1802392"/>
    <lineage>
        <taxon>Bacteria</taxon>
        <taxon>Candidatus Uhriibacteriota</taxon>
    </lineage>
</organism>
<dbReference type="PANTHER" id="PTHR43806:SF11">
    <property type="entry name" value="CEREVISIN-RELATED"/>
    <property type="match status" value="1"/>
</dbReference>
<feature type="chain" id="PRO_5009533036" description="Peptidase S8/S53 domain-containing protein" evidence="8">
    <location>
        <begin position="26"/>
        <end position="679"/>
    </location>
</feature>